<dbReference type="GO" id="GO:0016818">
    <property type="term" value="F:hydrolase activity, acting on acid anhydrides, in phosphorus-containing anhydrides"/>
    <property type="evidence" value="ECO:0007669"/>
    <property type="project" value="InterPro"/>
</dbReference>
<keyword evidence="8" id="KW-0067">ATP-binding</keyword>
<accession>A0A0G4J168</accession>
<proteinExistence type="predicted"/>
<dbReference type="OMA" id="KEHLIVM"/>
<dbReference type="GO" id="GO:0005634">
    <property type="term" value="C:nucleus"/>
    <property type="evidence" value="ECO:0007669"/>
    <property type="project" value="UniProtKB-SubCell"/>
</dbReference>
<dbReference type="GO" id="GO:0051539">
    <property type="term" value="F:4 iron, 4 sulfur cluster binding"/>
    <property type="evidence" value="ECO:0007669"/>
    <property type="project" value="UniProtKB-KW"/>
</dbReference>
<evidence type="ECO:0000256" key="8">
    <source>
        <dbReference type="ARBA" id="ARBA00022840"/>
    </source>
</evidence>
<dbReference type="EMBL" id="CDSF01000112">
    <property type="protein sequence ID" value="CEP01368.1"/>
    <property type="molecule type" value="Genomic_DNA"/>
</dbReference>
<dbReference type="CDD" id="cd18788">
    <property type="entry name" value="SF2_C_XPD"/>
    <property type="match status" value="1"/>
</dbReference>
<keyword evidence="6" id="KW-0378">Hydrolase</keyword>
<evidence type="ECO:0000256" key="3">
    <source>
        <dbReference type="ARBA" id="ARBA00022723"/>
    </source>
</evidence>
<dbReference type="InterPro" id="IPR010614">
    <property type="entry name" value="RAD3-like_helicase_DEAD"/>
</dbReference>
<keyword evidence="13" id="KW-0413">Isomerase</keyword>
<dbReference type="Proteomes" id="UP000039324">
    <property type="component" value="Unassembled WGS sequence"/>
</dbReference>
<dbReference type="GO" id="GO:1904430">
    <property type="term" value="P:negative regulation of t-circle formation"/>
    <property type="evidence" value="ECO:0007669"/>
    <property type="project" value="TreeGrafter"/>
</dbReference>
<dbReference type="PANTHER" id="PTHR11472">
    <property type="entry name" value="DNA REPAIR DEAD HELICASE RAD3/XP-D SUBFAMILY MEMBER"/>
    <property type="match status" value="1"/>
</dbReference>
<keyword evidence="10" id="KW-0411">Iron-sulfur</keyword>
<dbReference type="InterPro" id="IPR057498">
    <property type="entry name" value="Rtel1_ARCH"/>
</dbReference>
<protein>
    <recommendedName>
        <fullName evidence="16">Regulator of telomere elongation helicase 1 homolog</fullName>
    </recommendedName>
</protein>
<dbReference type="GO" id="GO:0046872">
    <property type="term" value="F:metal ion binding"/>
    <property type="evidence" value="ECO:0007669"/>
    <property type="project" value="UniProtKB-KW"/>
</dbReference>
<keyword evidence="11" id="KW-0238">DNA-binding</keyword>
<dbReference type="PROSITE" id="PS51193">
    <property type="entry name" value="HELICASE_ATP_BIND_2"/>
    <property type="match status" value="1"/>
</dbReference>
<comment type="catalytic activity">
    <reaction evidence="15">
        <text>ATP + H2O = ADP + phosphate + H(+)</text>
        <dbReference type="Rhea" id="RHEA:13065"/>
        <dbReference type="ChEBI" id="CHEBI:15377"/>
        <dbReference type="ChEBI" id="CHEBI:15378"/>
        <dbReference type="ChEBI" id="CHEBI:30616"/>
        <dbReference type="ChEBI" id="CHEBI:43474"/>
        <dbReference type="ChEBI" id="CHEBI:456216"/>
    </reaction>
</comment>
<comment type="subcellular location">
    <subcellularLocation>
        <location evidence="1">Nucleus</location>
    </subcellularLocation>
</comment>
<dbReference type="SUPFAM" id="SSF57850">
    <property type="entry name" value="RING/U-box"/>
    <property type="match status" value="1"/>
</dbReference>
<evidence type="ECO:0000259" key="18">
    <source>
        <dbReference type="PROSITE" id="PS51193"/>
    </source>
</evidence>
<evidence type="ECO:0000256" key="6">
    <source>
        <dbReference type="ARBA" id="ARBA00022801"/>
    </source>
</evidence>
<dbReference type="FunFam" id="3.40.50.300:FF:000431">
    <property type="entry name" value="Regulator of telomere elongation helicase 1"/>
    <property type="match status" value="1"/>
</dbReference>
<evidence type="ECO:0000256" key="7">
    <source>
        <dbReference type="ARBA" id="ARBA00022806"/>
    </source>
</evidence>
<dbReference type="OrthoDB" id="19182at2759"/>
<evidence type="ECO:0000256" key="12">
    <source>
        <dbReference type="ARBA" id="ARBA00023204"/>
    </source>
</evidence>
<name>A0A0G4J168_PLABS</name>
<dbReference type="SMART" id="SM00488">
    <property type="entry name" value="DEXDc2"/>
    <property type="match status" value="1"/>
</dbReference>
<dbReference type="AlphaFoldDB" id="A0A0G4J168"/>
<sequence length="1140" mass="127096">MPVYSLRGIDIEFPFDAYPCQVRYMDSVVEALQKGQNALLESPTGSGKTLCLLCASLAWRSSLPSNWKPPGSTAPDRPAAGPPLIIFASRTHSQIQQAVKQLKMTNYSPRVTVVASRDSLCVHPVSKKSSGMKLNQECSAMNVQRKCYLKNNLDEFQRINPQLLGDVYDIEDLAYIGTEHAICPYYLALDNSRIADFIFVPYNYLVDASMRKTILLEQRLDNAVVIFDEAHNVESSCMESSSFDLTATLLSRCIMEVEHCIVACSKDGWSPPPNVRAEPGQLASYSIGLKQCLMDLEKLIANIPITDRTLGFTRDGPYIFDILGKVGILEGDHERLHQLLDNLILVCRERKDPDCGLRQLRDALSIAFRAGRASNAKQYRAHIHEESGERSARPSKGFSRSAGSRTLSFWCFSSGLIMKELMNLGVRSLILTSGTLAPLAALKNELEIEFPVVLENGHVIGEDQICVRVIPVGPSGAPLNSNYRNRTETSARELGDVLVSFSRIIPDGLLVFFPSYAAMSVLIQRWQASALIGRLEMHKRVIVEPKSSSELAVILVLRWLDRASSRGQGCLAAYREAIESGQGAMLFAVCRGKVSEGVDFSDRAARGVIVCGLPYAATHSDRVRLKRSYLDASAGNGSGREWYDNAAYRAVNQALGRVIRHRNDYGAILLCDQRFSGERSQGYLSLWLRHFVKVCSNFQASVATIEQFFRQCDTRPAVAPQASTGAQPKAADERFRHINPIRALAERFRQMRSNLEPVDTDSRSKAYGSPDRSRKGPSDVLELPGTVISASCQRRQMAAISSAVLQPMPMPSFDAESGNDGEERFQNPSDIPPSPLPLLANLYQKPRLAGPAPTETRKRKPEYGVPDRETMKRERGQDLLDCIKRRCAAKHYKEIKATLRTLATAEPTDAATVASNGSELSTTSNLIEKLRQLLQAIPGHQSLQLCERMAPFLPERFSQQFLACAKKPAARQFSDMIKAKSVASYEKYKALIKGLHARRSAMFTDEQRAAVLADLTELVDLLMSLDQSWPVAMQEFLTEELLELYKKCLAEAYERQEQFENLPLSERLKRNPNRNTSTSAPRNRSRMCEFCRGPPVDAHMSKLCGHQACFECWKTALATTKACQICSRPHSRRNLEKVLY</sequence>
<dbReference type="GO" id="GO:0090657">
    <property type="term" value="P:telomeric loop disassembly"/>
    <property type="evidence" value="ECO:0007669"/>
    <property type="project" value="TreeGrafter"/>
</dbReference>
<dbReference type="GO" id="GO:0005524">
    <property type="term" value="F:ATP binding"/>
    <property type="evidence" value="ECO:0007669"/>
    <property type="project" value="UniProtKB-KW"/>
</dbReference>
<dbReference type="Pfam" id="PF06733">
    <property type="entry name" value="DEAD_2"/>
    <property type="match status" value="1"/>
</dbReference>
<keyword evidence="12" id="KW-0234">DNA repair</keyword>
<evidence type="ECO:0000256" key="14">
    <source>
        <dbReference type="ARBA" id="ARBA00023242"/>
    </source>
</evidence>
<dbReference type="InterPro" id="IPR006554">
    <property type="entry name" value="Helicase-like_DEXD_c2"/>
</dbReference>
<keyword evidence="4" id="KW-0547">Nucleotide-binding</keyword>
<dbReference type="PANTHER" id="PTHR11472:SF34">
    <property type="entry name" value="REGULATOR OF TELOMERE ELONGATION HELICASE 1"/>
    <property type="match status" value="1"/>
</dbReference>
<keyword evidence="14" id="KW-0539">Nucleus</keyword>
<evidence type="ECO:0000313" key="19">
    <source>
        <dbReference type="EMBL" id="CEP01368.1"/>
    </source>
</evidence>
<dbReference type="Pfam" id="PF13307">
    <property type="entry name" value="Helicase_C_2"/>
    <property type="match status" value="1"/>
</dbReference>
<organism evidence="19 20">
    <name type="scientific">Plasmodiophora brassicae</name>
    <name type="common">Clubroot disease agent</name>
    <dbReference type="NCBI Taxonomy" id="37360"/>
    <lineage>
        <taxon>Eukaryota</taxon>
        <taxon>Sar</taxon>
        <taxon>Rhizaria</taxon>
        <taxon>Endomyxa</taxon>
        <taxon>Phytomyxea</taxon>
        <taxon>Plasmodiophorida</taxon>
        <taxon>Plasmodiophoridae</taxon>
        <taxon>Plasmodiophora</taxon>
    </lineage>
</organism>
<keyword evidence="3" id="KW-0479">Metal-binding</keyword>
<dbReference type="GO" id="GO:0070182">
    <property type="term" value="F:DNA polymerase binding"/>
    <property type="evidence" value="ECO:0007669"/>
    <property type="project" value="TreeGrafter"/>
</dbReference>
<evidence type="ECO:0000256" key="5">
    <source>
        <dbReference type="ARBA" id="ARBA00022763"/>
    </source>
</evidence>
<feature type="region of interest" description="Disordered" evidence="17">
    <location>
        <begin position="383"/>
        <end position="402"/>
    </location>
</feature>
<evidence type="ECO:0000256" key="2">
    <source>
        <dbReference type="ARBA" id="ARBA00022485"/>
    </source>
</evidence>
<evidence type="ECO:0000256" key="10">
    <source>
        <dbReference type="ARBA" id="ARBA00023014"/>
    </source>
</evidence>
<dbReference type="SUPFAM" id="SSF52540">
    <property type="entry name" value="P-loop containing nucleoside triphosphate hydrolases"/>
    <property type="match status" value="1"/>
</dbReference>
<feature type="region of interest" description="Disordered" evidence="17">
    <location>
        <begin position="752"/>
        <end position="782"/>
    </location>
</feature>
<dbReference type="InterPro" id="IPR013020">
    <property type="entry name" value="Rad3/Chl1-like"/>
</dbReference>
<keyword evidence="9" id="KW-0408">Iron</keyword>
<keyword evidence="2" id="KW-0004">4Fe-4S</keyword>
<dbReference type="STRING" id="37360.A0A0G4J168"/>
<dbReference type="GO" id="GO:0003678">
    <property type="term" value="F:DNA helicase activity"/>
    <property type="evidence" value="ECO:0007669"/>
    <property type="project" value="InterPro"/>
</dbReference>
<dbReference type="InterPro" id="IPR006555">
    <property type="entry name" value="ATP-dep_Helicase_C"/>
</dbReference>
<evidence type="ECO:0000256" key="15">
    <source>
        <dbReference type="ARBA" id="ARBA00049360"/>
    </source>
</evidence>
<evidence type="ECO:0000256" key="9">
    <source>
        <dbReference type="ARBA" id="ARBA00023004"/>
    </source>
</evidence>
<dbReference type="InterPro" id="IPR027417">
    <property type="entry name" value="P-loop_NTPase"/>
</dbReference>
<keyword evidence="5" id="KW-0227">DNA damage</keyword>
<dbReference type="Gene3D" id="3.40.50.300">
    <property type="entry name" value="P-loop containing nucleotide triphosphate hydrolases"/>
    <property type="match status" value="2"/>
</dbReference>
<evidence type="ECO:0000256" key="13">
    <source>
        <dbReference type="ARBA" id="ARBA00023235"/>
    </source>
</evidence>
<dbReference type="InterPro" id="IPR045028">
    <property type="entry name" value="DinG/Rad3-like"/>
</dbReference>
<feature type="region of interest" description="Disordered" evidence="17">
    <location>
        <begin position="802"/>
        <end position="871"/>
    </location>
</feature>
<feature type="compositionally biased region" description="Basic and acidic residues" evidence="17">
    <location>
        <begin position="861"/>
        <end position="871"/>
    </location>
</feature>
<feature type="compositionally biased region" description="Basic and acidic residues" evidence="17">
    <location>
        <begin position="383"/>
        <end position="392"/>
    </location>
</feature>
<dbReference type="GO" id="GO:0003677">
    <property type="term" value="F:DNA binding"/>
    <property type="evidence" value="ECO:0007669"/>
    <property type="project" value="UniProtKB-KW"/>
</dbReference>
<feature type="domain" description="Helicase ATP-binding" evidence="18">
    <location>
        <begin position="7"/>
        <end position="303"/>
    </location>
</feature>
<keyword evidence="20" id="KW-1185">Reference proteome</keyword>
<dbReference type="GO" id="GO:0006281">
    <property type="term" value="P:DNA repair"/>
    <property type="evidence" value="ECO:0007669"/>
    <property type="project" value="UniProtKB-KW"/>
</dbReference>
<evidence type="ECO:0000256" key="11">
    <source>
        <dbReference type="ARBA" id="ARBA00023125"/>
    </source>
</evidence>
<dbReference type="InterPro" id="IPR014013">
    <property type="entry name" value="Helic_SF1/SF2_ATP-bd_DinG/Rad3"/>
</dbReference>
<dbReference type="Pfam" id="PF23109">
    <property type="entry name" value="ARCH_RTEL1"/>
    <property type="match status" value="1"/>
</dbReference>
<evidence type="ECO:0000313" key="20">
    <source>
        <dbReference type="Proteomes" id="UP000039324"/>
    </source>
</evidence>
<evidence type="ECO:0000256" key="16">
    <source>
        <dbReference type="ARBA" id="ARBA00073810"/>
    </source>
</evidence>
<dbReference type="NCBIfam" id="TIGR00604">
    <property type="entry name" value="rad3"/>
    <property type="match status" value="1"/>
</dbReference>
<dbReference type="GO" id="GO:0045910">
    <property type="term" value="P:negative regulation of DNA recombination"/>
    <property type="evidence" value="ECO:0007669"/>
    <property type="project" value="TreeGrafter"/>
</dbReference>
<keyword evidence="7" id="KW-0347">Helicase</keyword>
<gene>
    <name evidence="19" type="ORF">PBRA_001974</name>
</gene>
<evidence type="ECO:0000256" key="1">
    <source>
        <dbReference type="ARBA" id="ARBA00004123"/>
    </source>
</evidence>
<reference evidence="19 20" key="1">
    <citation type="submission" date="2015-02" db="EMBL/GenBank/DDBJ databases">
        <authorList>
            <person name="Chooi Y.-H."/>
        </authorList>
    </citation>
    <scope>NUCLEOTIDE SEQUENCE [LARGE SCALE GENOMIC DNA]</scope>
    <source>
        <strain evidence="19">E3</strain>
    </source>
</reference>
<dbReference type="SMART" id="SM00491">
    <property type="entry name" value="HELICc2"/>
    <property type="match status" value="1"/>
</dbReference>
<evidence type="ECO:0000256" key="4">
    <source>
        <dbReference type="ARBA" id="ARBA00022741"/>
    </source>
</evidence>
<dbReference type="GO" id="GO:0010569">
    <property type="term" value="P:regulation of double-strand break repair via homologous recombination"/>
    <property type="evidence" value="ECO:0007669"/>
    <property type="project" value="TreeGrafter"/>
</dbReference>
<evidence type="ECO:0000256" key="17">
    <source>
        <dbReference type="SAM" id="MobiDB-lite"/>
    </source>
</evidence>